<keyword evidence="1" id="KW-0472">Membrane</keyword>
<dbReference type="AlphaFoldDB" id="A0A4Y5Z9T7"/>
<keyword evidence="1" id="KW-0812">Transmembrane</keyword>
<organism evidence="2 3">
    <name type="scientific">Luteibacter pinisoli</name>
    <dbReference type="NCBI Taxonomy" id="2589080"/>
    <lineage>
        <taxon>Bacteria</taxon>
        <taxon>Pseudomonadati</taxon>
        <taxon>Pseudomonadota</taxon>
        <taxon>Gammaproteobacteria</taxon>
        <taxon>Lysobacterales</taxon>
        <taxon>Rhodanobacteraceae</taxon>
        <taxon>Luteibacter</taxon>
    </lineage>
</organism>
<evidence type="ECO:0000313" key="2">
    <source>
        <dbReference type="EMBL" id="QDE40878.1"/>
    </source>
</evidence>
<dbReference type="KEGG" id="lpy:FIV34_17515"/>
<name>A0A4Y5Z9T7_9GAMM</name>
<gene>
    <name evidence="2" type="ORF">FIV34_17515</name>
</gene>
<proteinExistence type="predicted"/>
<feature type="transmembrane region" description="Helical" evidence="1">
    <location>
        <begin position="44"/>
        <end position="64"/>
    </location>
</feature>
<keyword evidence="3" id="KW-1185">Reference proteome</keyword>
<dbReference type="RefSeq" id="WP_139984803.1">
    <property type="nucleotide sequence ID" value="NZ_CP041046.1"/>
</dbReference>
<dbReference type="EMBL" id="CP041046">
    <property type="protein sequence ID" value="QDE40878.1"/>
    <property type="molecule type" value="Genomic_DNA"/>
</dbReference>
<accession>A0A4Y5Z9T7</accession>
<reference evidence="2 3" key="1">
    <citation type="submission" date="2019-06" db="EMBL/GenBank/DDBJ databases">
        <title>A complete genome sequence for Luteibacter pinisoli MAH-14.</title>
        <authorList>
            <person name="Baltrus D.A."/>
        </authorList>
    </citation>
    <scope>NUCLEOTIDE SEQUENCE [LARGE SCALE GENOMIC DNA]</scope>
    <source>
        <strain evidence="2 3">MAH-14</strain>
    </source>
</reference>
<feature type="transmembrane region" description="Helical" evidence="1">
    <location>
        <begin position="12"/>
        <end position="32"/>
    </location>
</feature>
<sequence length="68" mass="8067">MCIPKIDYRRTARTAFYAVVTAGLTTLTAWLTTTTLVKYDLEQWVRYDFNLVCVLFVLLVPMFWRLTR</sequence>
<evidence type="ECO:0000256" key="1">
    <source>
        <dbReference type="SAM" id="Phobius"/>
    </source>
</evidence>
<dbReference type="Proteomes" id="UP000316093">
    <property type="component" value="Chromosome"/>
</dbReference>
<protein>
    <submittedName>
        <fullName evidence="2">Uncharacterized protein</fullName>
    </submittedName>
</protein>
<evidence type="ECO:0000313" key="3">
    <source>
        <dbReference type="Proteomes" id="UP000316093"/>
    </source>
</evidence>
<keyword evidence="1" id="KW-1133">Transmembrane helix</keyword>